<organism evidence="7">
    <name type="scientific">marine sediment metagenome</name>
    <dbReference type="NCBI Taxonomy" id="412755"/>
    <lineage>
        <taxon>unclassified sequences</taxon>
        <taxon>metagenomes</taxon>
        <taxon>ecological metagenomes</taxon>
    </lineage>
</organism>
<dbReference type="InterPro" id="IPR050351">
    <property type="entry name" value="BphY/WalK/GraS-like"/>
</dbReference>
<keyword evidence="4" id="KW-0808">Transferase</keyword>
<dbReference type="InterPro" id="IPR003594">
    <property type="entry name" value="HATPase_dom"/>
</dbReference>
<keyword evidence="3" id="KW-0597">Phosphoprotein</keyword>
<dbReference type="Pfam" id="PF02518">
    <property type="entry name" value="HATPase_c"/>
    <property type="match status" value="1"/>
</dbReference>
<dbReference type="PANTHER" id="PTHR42878">
    <property type="entry name" value="TWO-COMPONENT HISTIDINE KINASE"/>
    <property type="match status" value="1"/>
</dbReference>
<dbReference type="InterPro" id="IPR003661">
    <property type="entry name" value="HisK_dim/P_dom"/>
</dbReference>
<dbReference type="EMBL" id="BARV01034788">
    <property type="protein sequence ID" value="GAI50608.1"/>
    <property type="molecule type" value="Genomic_DNA"/>
</dbReference>
<protein>
    <recommendedName>
        <fullName evidence="2">histidine kinase</fullName>
        <ecNumber evidence="2">2.7.13.3</ecNumber>
    </recommendedName>
</protein>
<proteinExistence type="predicted"/>
<name>X1P434_9ZZZZ</name>
<dbReference type="GO" id="GO:0000156">
    <property type="term" value="F:phosphorelay response regulator activity"/>
    <property type="evidence" value="ECO:0007669"/>
    <property type="project" value="TreeGrafter"/>
</dbReference>
<dbReference type="InterPro" id="IPR036097">
    <property type="entry name" value="HisK_dim/P_sf"/>
</dbReference>
<dbReference type="InterPro" id="IPR005467">
    <property type="entry name" value="His_kinase_dom"/>
</dbReference>
<evidence type="ECO:0000256" key="1">
    <source>
        <dbReference type="ARBA" id="ARBA00000085"/>
    </source>
</evidence>
<gene>
    <name evidence="7" type="ORF">S06H3_54406</name>
</gene>
<comment type="caution">
    <text evidence="7">The sequence shown here is derived from an EMBL/GenBank/DDBJ whole genome shotgun (WGS) entry which is preliminary data.</text>
</comment>
<dbReference type="FunFam" id="1.10.287.130:FF:000101">
    <property type="entry name" value="Sensor histidine kinase"/>
    <property type="match status" value="1"/>
</dbReference>
<dbReference type="GO" id="GO:0030295">
    <property type="term" value="F:protein kinase activator activity"/>
    <property type="evidence" value="ECO:0007669"/>
    <property type="project" value="TreeGrafter"/>
</dbReference>
<accession>X1P434</accession>
<dbReference type="SUPFAM" id="SSF47384">
    <property type="entry name" value="Homodimeric domain of signal transducing histidine kinase"/>
    <property type="match status" value="1"/>
</dbReference>
<dbReference type="Gene3D" id="3.30.565.10">
    <property type="entry name" value="Histidine kinase-like ATPase, C-terminal domain"/>
    <property type="match status" value="1"/>
</dbReference>
<comment type="catalytic activity">
    <reaction evidence="1">
        <text>ATP + protein L-histidine = ADP + protein N-phospho-L-histidine.</text>
        <dbReference type="EC" id="2.7.13.3"/>
    </reaction>
</comment>
<dbReference type="GO" id="GO:0000155">
    <property type="term" value="F:phosphorelay sensor kinase activity"/>
    <property type="evidence" value="ECO:0007669"/>
    <property type="project" value="InterPro"/>
</dbReference>
<dbReference type="Pfam" id="PF00512">
    <property type="entry name" value="HisKA"/>
    <property type="match status" value="1"/>
</dbReference>
<dbReference type="FunFam" id="3.30.565.10:FF:000006">
    <property type="entry name" value="Sensor histidine kinase WalK"/>
    <property type="match status" value="1"/>
</dbReference>
<keyword evidence="5" id="KW-0418">Kinase</keyword>
<dbReference type="PROSITE" id="PS50109">
    <property type="entry name" value="HIS_KIN"/>
    <property type="match status" value="1"/>
</dbReference>
<feature type="non-terminal residue" evidence="7">
    <location>
        <position position="240"/>
    </location>
</feature>
<dbReference type="GO" id="GO:0007234">
    <property type="term" value="P:osmosensory signaling via phosphorelay pathway"/>
    <property type="evidence" value="ECO:0007669"/>
    <property type="project" value="TreeGrafter"/>
</dbReference>
<feature type="domain" description="Histidine kinase" evidence="6">
    <location>
        <begin position="30"/>
        <end position="240"/>
    </location>
</feature>
<dbReference type="SUPFAM" id="SSF55874">
    <property type="entry name" value="ATPase domain of HSP90 chaperone/DNA topoisomerase II/histidine kinase"/>
    <property type="match status" value="1"/>
</dbReference>
<dbReference type="AlphaFoldDB" id="X1P434"/>
<sequence>TALIKEKEEVEKRTHQLQIYINELEAFAYSVSHDLRAPLRSIDGFSQMLFEHYNDKLDDEGKSYLQRVRSASQRMAELIDDLINLSRVTRSEMRYETVDLSALARTITMELQQSQPERDVEFIIAPGLVAKGDAHLLRVALKNLLDNAWKFSRKQASARIKFSYAETNGQPAYFVRDNGVGFDMAYANKLFGTFQRLHSPDEFEGSGIGLATVQRIIHRHGGKIWAESAVGQGATFYFTL</sequence>
<evidence type="ECO:0000256" key="4">
    <source>
        <dbReference type="ARBA" id="ARBA00022679"/>
    </source>
</evidence>
<dbReference type="EC" id="2.7.13.3" evidence="2"/>
<dbReference type="InterPro" id="IPR036890">
    <property type="entry name" value="HATPase_C_sf"/>
</dbReference>
<evidence type="ECO:0000256" key="2">
    <source>
        <dbReference type="ARBA" id="ARBA00012438"/>
    </source>
</evidence>
<dbReference type="PANTHER" id="PTHR42878:SF15">
    <property type="entry name" value="BACTERIOPHYTOCHROME"/>
    <property type="match status" value="1"/>
</dbReference>
<dbReference type="InterPro" id="IPR004358">
    <property type="entry name" value="Sig_transdc_His_kin-like_C"/>
</dbReference>
<evidence type="ECO:0000259" key="6">
    <source>
        <dbReference type="PROSITE" id="PS50109"/>
    </source>
</evidence>
<evidence type="ECO:0000313" key="7">
    <source>
        <dbReference type="EMBL" id="GAI50608.1"/>
    </source>
</evidence>
<dbReference type="Gene3D" id="1.10.287.130">
    <property type="match status" value="1"/>
</dbReference>
<evidence type="ECO:0000256" key="3">
    <source>
        <dbReference type="ARBA" id="ARBA00022553"/>
    </source>
</evidence>
<feature type="non-terminal residue" evidence="7">
    <location>
        <position position="1"/>
    </location>
</feature>
<dbReference type="SMART" id="SM00387">
    <property type="entry name" value="HATPase_c"/>
    <property type="match status" value="1"/>
</dbReference>
<dbReference type="SMART" id="SM00388">
    <property type="entry name" value="HisKA"/>
    <property type="match status" value="1"/>
</dbReference>
<reference evidence="7" key="1">
    <citation type="journal article" date="2014" name="Front. Microbiol.">
        <title>High frequency of phylogenetically diverse reductive dehalogenase-homologous genes in deep subseafloor sedimentary metagenomes.</title>
        <authorList>
            <person name="Kawai M."/>
            <person name="Futagami T."/>
            <person name="Toyoda A."/>
            <person name="Takaki Y."/>
            <person name="Nishi S."/>
            <person name="Hori S."/>
            <person name="Arai W."/>
            <person name="Tsubouchi T."/>
            <person name="Morono Y."/>
            <person name="Uchiyama I."/>
            <person name="Ito T."/>
            <person name="Fujiyama A."/>
            <person name="Inagaki F."/>
            <person name="Takami H."/>
        </authorList>
    </citation>
    <scope>NUCLEOTIDE SEQUENCE</scope>
    <source>
        <strain evidence="7">Expedition CK06-06</strain>
    </source>
</reference>
<dbReference type="PRINTS" id="PR00344">
    <property type="entry name" value="BCTRLSENSOR"/>
</dbReference>
<dbReference type="CDD" id="cd00082">
    <property type="entry name" value="HisKA"/>
    <property type="match status" value="1"/>
</dbReference>
<evidence type="ECO:0000256" key="5">
    <source>
        <dbReference type="ARBA" id="ARBA00022777"/>
    </source>
</evidence>